<reference evidence="1 2" key="1">
    <citation type="submission" date="2017-02" db="EMBL/GenBank/DDBJ databases">
        <title>Comeplete genome sequence of Bacteriophage pVco-5, that infects Vibrio corallilyticus.</title>
        <authorList>
            <person name="Kim H.J."/>
            <person name="Park S.C."/>
        </authorList>
    </citation>
    <scope>NUCLEOTIDE SEQUENCE [LARGE SCALE GENOMIC DNA]</scope>
</reference>
<name>A0A1W6JUN9_9CAUD</name>
<gene>
    <name evidence="1" type="ORF">pVco5_001</name>
</gene>
<evidence type="ECO:0000313" key="2">
    <source>
        <dbReference type="Proteomes" id="UP000225564"/>
    </source>
</evidence>
<proteinExistence type="predicted"/>
<protein>
    <submittedName>
        <fullName evidence="1">Uncharacterized protein</fullName>
    </submittedName>
</protein>
<dbReference type="Proteomes" id="UP000225564">
    <property type="component" value="Segment"/>
</dbReference>
<accession>A0A1W6JUN9</accession>
<keyword evidence="2" id="KW-1185">Reference proteome</keyword>
<organism evidence="1 2">
    <name type="scientific">Vibrio phage pVco-5</name>
    <dbReference type="NCBI Taxonomy" id="1965485"/>
    <lineage>
        <taxon>Viruses</taxon>
        <taxon>Duplodnaviria</taxon>
        <taxon>Heunggongvirae</taxon>
        <taxon>Uroviricota</taxon>
        <taxon>Caudoviricetes</taxon>
        <taxon>Schitoviridae</taxon>
        <taxon>Vicoquintavirus</taxon>
        <taxon>Vicoquintavirus Pvco5</taxon>
    </lineage>
</organism>
<evidence type="ECO:0000313" key="1">
    <source>
        <dbReference type="EMBL" id="ARM70989.1"/>
    </source>
</evidence>
<sequence length="228" mass="25283">MLSVVELKESIPKQHRSKIDQQFVDKVNAMVADPEMAEVYTNNIITYSKVLQEGRFKLDDYFNAVMFVSYKAMGMSSMGAYQKVFPAKCQAMAARNVSTKDMSAYASTYNKNKLVTLIYEQTLIPDHIMYASVRHKAIAAQANLLNSQNEYVVQKAADSLMNHLKAPESAKLTVDLTANDSGVIADLAAAVSNLSNKQREKVIEGQLDTKSIAHSNIIPSNIEDAEHD</sequence>
<dbReference type="EMBL" id="KY612839">
    <property type="protein sequence ID" value="ARM70989.1"/>
    <property type="molecule type" value="Genomic_DNA"/>
</dbReference>